<dbReference type="PROSITE" id="PS50893">
    <property type="entry name" value="ABC_TRANSPORTER_2"/>
    <property type="match status" value="1"/>
</dbReference>
<dbReference type="InterPro" id="IPR050173">
    <property type="entry name" value="ABC_transporter_C-like"/>
</dbReference>
<dbReference type="GO" id="GO:0016887">
    <property type="term" value="F:ATP hydrolysis activity"/>
    <property type="evidence" value="ECO:0007669"/>
    <property type="project" value="InterPro"/>
</dbReference>
<evidence type="ECO:0000256" key="3">
    <source>
        <dbReference type="ARBA" id="ARBA00022448"/>
    </source>
</evidence>
<dbReference type="Pfam" id="PF00005">
    <property type="entry name" value="ABC_tran"/>
    <property type="match status" value="1"/>
</dbReference>
<name>A0AAE0TSU1_9PEZI</name>
<evidence type="ECO:0000256" key="1">
    <source>
        <dbReference type="ARBA" id="ARBA00004651"/>
    </source>
</evidence>
<dbReference type="Gene3D" id="3.40.50.300">
    <property type="entry name" value="P-loop containing nucleotide triphosphate hydrolases"/>
    <property type="match status" value="1"/>
</dbReference>
<evidence type="ECO:0000256" key="10">
    <source>
        <dbReference type="ARBA" id="ARBA00023180"/>
    </source>
</evidence>
<dbReference type="PROSITE" id="PS00211">
    <property type="entry name" value="ABC_TRANSPORTER_1"/>
    <property type="match status" value="1"/>
</dbReference>
<keyword evidence="3" id="KW-0813">Transport</keyword>
<dbReference type="InterPro" id="IPR036640">
    <property type="entry name" value="ABC1_TM_sf"/>
</dbReference>
<reference evidence="13" key="1">
    <citation type="submission" date="2023-07" db="EMBL/GenBank/DDBJ databases">
        <title>Black Yeasts Isolated from many extreme environments.</title>
        <authorList>
            <person name="Coleine C."/>
            <person name="Stajich J.E."/>
            <person name="Selbmann L."/>
        </authorList>
    </citation>
    <scope>NUCLEOTIDE SEQUENCE</scope>
    <source>
        <strain evidence="13">CCFEE 5485</strain>
    </source>
</reference>
<evidence type="ECO:0000313" key="13">
    <source>
        <dbReference type="EMBL" id="KAK3671388.1"/>
    </source>
</evidence>
<dbReference type="GO" id="GO:0005886">
    <property type="term" value="C:plasma membrane"/>
    <property type="evidence" value="ECO:0007669"/>
    <property type="project" value="UniProtKB-SubCell"/>
</dbReference>
<evidence type="ECO:0000256" key="11">
    <source>
        <dbReference type="SAM" id="Phobius"/>
    </source>
</evidence>
<dbReference type="InterPro" id="IPR027417">
    <property type="entry name" value="P-loop_NTPase"/>
</dbReference>
<evidence type="ECO:0000256" key="9">
    <source>
        <dbReference type="ARBA" id="ARBA00023136"/>
    </source>
</evidence>
<comment type="caution">
    <text evidence="13">The sequence shown here is derived from an EMBL/GenBank/DDBJ whole genome shotgun (WGS) entry which is preliminary data.</text>
</comment>
<evidence type="ECO:0000259" key="12">
    <source>
        <dbReference type="PROSITE" id="PS50893"/>
    </source>
</evidence>
<evidence type="ECO:0000256" key="4">
    <source>
        <dbReference type="ARBA" id="ARBA00022475"/>
    </source>
</evidence>
<comment type="similarity">
    <text evidence="2">Belongs to the ABC transporter superfamily. ABCC family. Conjugate transporter (TC 3.A.1.208) subfamily.</text>
</comment>
<proteinExistence type="inferred from homology"/>
<dbReference type="Proteomes" id="UP001274830">
    <property type="component" value="Unassembled WGS sequence"/>
</dbReference>
<comment type="subcellular location">
    <subcellularLocation>
        <location evidence="1">Cell membrane</location>
        <topology evidence="1">Multi-pass membrane protein</topology>
    </subcellularLocation>
</comment>
<dbReference type="InterPro" id="IPR003439">
    <property type="entry name" value="ABC_transporter-like_ATP-bd"/>
</dbReference>
<organism evidence="13 14">
    <name type="scientific">Recurvomyces mirabilis</name>
    <dbReference type="NCBI Taxonomy" id="574656"/>
    <lineage>
        <taxon>Eukaryota</taxon>
        <taxon>Fungi</taxon>
        <taxon>Dikarya</taxon>
        <taxon>Ascomycota</taxon>
        <taxon>Pezizomycotina</taxon>
        <taxon>Dothideomycetes</taxon>
        <taxon>Dothideomycetidae</taxon>
        <taxon>Mycosphaerellales</taxon>
        <taxon>Teratosphaeriaceae</taxon>
        <taxon>Recurvomyces</taxon>
    </lineage>
</organism>
<evidence type="ECO:0000256" key="2">
    <source>
        <dbReference type="ARBA" id="ARBA00009726"/>
    </source>
</evidence>
<keyword evidence="10" id="KW-0325">Glycoprotein</keyword>
<keyword evidence="9 11" id="KW-0472">Membrane</keyword>
<feature type="transmembrane region" description="Helical" evidence="11">
    <location>
        <begin position="18"/>
        <end position="39"/>
    </location>
</feature>
<keyword evidence="7" id="KW-0067">ATP-binding</keyword>
<evidence type="ECO:0000256" key="6">
    <source>
        <dbReference type="ARBA" id="ARBA00022741"/>
    </source>
</evidence>
<protein>
    <recommendedName>
        <fullName evidence="12">ABC transporter domain-containing protein</fullName>
    </recommendedName>
</protein>
<dbReference type="GO" id="GO:0042626">
    <property type="term" value="F:ATPase-coupled transmembrane transporter activity"/>
    <property type="evidence" value="ECO:0007669"/>
    <property type="project" value="TreeGrafter"/>
</dbReference>
<dbReference type="PANTHER" id="PTHR24223:SF345">
    <property type="entry name" value="ABC MULTIDRUG TRANSPORTER (EUROFUNG)"/>
    <property type="match status" value="1"/>
</dbReference>
<evidence type="ECO:0000256" key="8">
    <source>
        <dbReference type="ARBA" id="ARBA00022989"/>
    </source>
</evidence>
<evidence type="ECO:0000313" key="14">
    <source>
        <dbReference type="Proteomes" id="UP001274830"/>
    </source>
</evidence>
<dbReference type="InterPro" id="IPR017871">
    <property type="entry name" value="ABC_transporter-like_CS"/>
</dbReference>
<dbReference type="Gene3D" id="1.20.1560.10">
    <property type="entry name" value="ABC transporter type 1, transmembrane domain"/>
    <property type="match status" value="1"/>
</dbReference>
<dbReference type="SMART" id="SM00382">
    <property type="entry name" value="AAA"/>
    <property type="match status" value="1"/>
</dbReference>
<gene>
    <name evidence="13" type="ORF">LTR78_008666</name>
</gene>
<dbReference type="EMBL" id="JAUTXT010000043">
    <property type="protein sequence ID" value="KAK3671388.1"/>
    <property type="molecule type" value="Genomic_DNA"/>
</dbReference>
<dbReference type="GO" id="GO:0005524">
    <property type="term" value="F:ATP binding"/>
    <property type="evidence" value="ECO:0007669"/>
    <property type="project" value="UniProtKB-KW"/>
</dbReference>
<feature type="domain" description="ABC transporter" evidence="12">
    <location>
        <begin position="111"/>
        <end position="368"/>
    </location>
</feature>
<keyword evidence="8 11" id="KW-1133">Transmembrane helix</keyword>
<evidence type="ECO:0000256" key="5">
    <source>
        <dbReference type="ARBA" id="ARBA00022692"/>
    </source>
</evidence>
<dbReference type="PANTHER" id="PTHR24223">
    <property type="entry name" value="ATP-BINDING CASSETTE SUB-FAMILY C"/>
    <property type="match status" value="1"/>
</dbReference>
<dbReference type="FunFam" id="3.40.50.300:FF:002145">
    <property type="entry name" value="ABC transporter (MsbA subfamily)"/>
    <property type="match status" value="1"/>
</dbReference>
<dbReference type="SUPFAM" id="SSF52540">
    <property type="entry name" value="P-loop containing nucleoside triphosphate hydrolases"/>
    <property type="match status" value="1"/>
</dbReference>
<keyword evidence="4" id="KW-1003">Cell membrane</keyword>
<accession>A0AAE0TSU1</accession>
<evidence type="ECO:0000256" key="7">
    <source>
        <dbReference type="ARBA" id="ARBA00022840"/>
    </source>
</evidence>
<dbReference type="AlphaFoldDB" id="A0AAE0TSU1"/>
<keyword evidence="14" id="KW-1185">Reference proteome</keyword>
<keyword evidence="6" id="KW-0547">Nucleotide-binding</keyword>
<dbReference type="InterPro" id="IPR003593">
    <property type="entry name" value="AAA+_ATPase"/>
</dbReference>
<keyword evidence="5 11" id="KW-0812">Transmembrane</keyword>
<dbReference type="SUPFAM" id="SSF90123">
    <property type="entry name" value="ABC transporter transmembrane region"/>
    <property type="match status" value="1"/>
</dbReference>
<sequence>MLDESQRPAYFLYMVQEWLTLVLNLVVAGMAVMLVSLALELRANVGITGASLVTVITLGDNLNITVQQWTRLETSISAVKRIRDFNETVKPEGKPSETVVPREDWPSTGRIELRNVSAAYDAEAPDEKPNLALRNIDLEILPGEKVAICGRTGSGKSSTIALLLKLLDPVPGTPSEIMVDGVSLHDVNRAILRRRFGALPQEAVLLPDGSSYRQNLDPLDMGASDGDCRRVLELVNLWTVVESSGGLDASVTSTSFSHGQQQLFALAQAVLRRQSRAIRLAASGSPAPGGVLLLDEATSSVDRETERLMQRIIREEFKSWTIVAVSHRLEMIMDFDKVVVMDKGEVVETGNPTTLVALEGSKFGKLWKAAKGE</sequence>